<evidence type="ECO:0000313" key="2">
    <source>
        <dbReference type="Proteomes" id="UP000052008"/>
    </source>
</evidence>
<dbReference type="STRING" id="1703770.AMJ39_06980"/>
<dbReference type="Proteomes" id="UP000052008">
    <property type="component" value="Unassembled WGS sequence"/>
</dbReference>
<dbReference type="AlphaFoldDB" id="A0A0S7WRG7"/>
<reference evidence="1 2" key="1">
    <citation type="journal article" date="2015" name="Microbiome">
        <title>Genomic resolution of linkages in carbon, nitrogen, and sulfur cycling among widespread estuary sediment bacteria.</title>
        <authorList>
            <person name="Baker B.J."/>
            <person name="Lazar C.S."/>
            <person name="Teske A.P."/>
            <person name="Dick G.J."/>
        </authorList>
    </citation>
    <scope>NUCLEOTIDE SEQUENCE [LARGE SCALE GENOMIC DNA]</scope>
    <source>
        <strain evidence="1">DG_24</strain>
    </source>
</reference>
<accession>A0A0S7WRG7</accession>
<proteinExistence type="predicted"/>
<organism evidence="1 2">
    <name type="scientific">candidate division TA06 bacterium DG_24</name>
    <dbReference type="NCBI Taxonomy" id="1703770"/>
    <lineage>
        <taxon>Bacteria</taxon>
        <taxon>Bacteria division TA06</taxon>
    </lineage>
</organism>
<comment type="caution">
    <text evidence="1">The sequence shown here is derived from an EMBL/GenBank/DDBJ whole genome shotgun (WGS) entry which is preliminary data.</text>
</comment>
<evidence type="ECO:0000313" key="1">
    <source>
        <dbReference type="EMBL" id="KPJ52753.1"/>
    </source>
</evidence>
<name>A0A0S7WRG7_UNCT6</name>
<protein>
    <submittedName>
        <fullName evidence="1">Uncharacterized protein</fullName>
    </submittedName>
</protein>
<gene>
    <name evidence="1" type="ORF">AMJ39_06980</name>
</gene>
<dbReference type="EMBL" id="LIZS01000043">
    <property type="protein sequence ID" value="KPJ52753.1"/>
    <property type="molecule type" value="Genomic_DNA"/>
</dbReference>
<sequence length="83" mass="9701">MRKALVWQILVVYNRRHSEVNSVCAGSENWLWGLLQISVVYGADVGRINWPIWEREYIGPEQERLQQQVTDAERRATSRFAGI</sequence>